<dbReference type="EMBL" id="MU277197">
    <property type="protein sequence ID" value="KAI0064755.1"/>
    <property type="molecule type" value="Genomic_DNA"/>
</dbReference>
<accession>A0ACB8T9T1</accession>
<name>A0ACB8T9T1_9AGAM</name>
<proteinExistence type="predicted"/>
<sequence>MSGGRGSAGERSYSPVIASRAWAIQICKCGVEIRSRSVTRSRHVSCALHSPPTVRLYVSSISRTCLANGTVVHRPLHRNSIVTRRDFVMGRPPKSLQSALPSSVQASRNRAVICIWCDQWQLSNRAPIQLELGWKVKQPLCIAYAVVFTSLPIILTTVSGPR</sequence>
<reference evidence="1" key="2">
    <citation type="journal article" date="2022" name="New Phytol.">
        <title>Evolutionary transition to the ectomycorrhizal habit in the genomes of a hyperdiverse lineage of mushroom-forming fungi.</title>
        <authorList>
            <person name="Looney B."/>
            <person name="Miyauchi S."/>
            <person name="Morin E."/>
            <person name="Drula E."/>
            <person name="Courty P.E."/>
            <person name="Kohler A."/>
            <person name="Kuo A."/>
            <person name="LaButti K."/>
            <person name="Pangilinan J."/>
            <person name="Lipzen A."/>
            <person name="Riley R."/>
            <person name="Andreopoulos W."/>
            <person name="He G."/>
            <person name="Johnson J."/>
            <person name="Nolan M."/>
            <person name="Tritt A."/>
            <person name="Barry K.W."/>
            <person name="Grigoriev I.V."/>
            <person name="Nagy L.G."/>
            <person name="Hibbett D."/>
            <person name="Henrissat B."/>
            <person name="Matheny P.B."/>
            <person name="Labbe J."/>
            <person name="Martin F.M."/>
        </authorList>
    </citation>
    <scope>NUCLEOTIDE SEQUENCE</scope>
    <source>
        <strain evidence="1">HHB10654</strain>
    </source>
</reference>
<organism evidence="1 2">
    <name type="scientific">Artomyces pyxidatus</name>
    <dbReference type="NCBI Taxonomy" id="48021"/>
    <lineage>
        <taxon>Eukaryota</taxon>
        <taxon>Fungi</taxon>
        <taxon>Dikarya</taxon>
        <taxon>Basidiomycota</taxon>
        <taxon>Agaricomycotina</taxon>
        <taxon>Agaricomycetes</taxon>
        <taxon>Russulales</taxon>
        <taxon>Auriscalpiaceae</taxon>
        <taxon>Artomyces</taxon>
    </lineage>
</organism>
<evidence type="ECO:0000313" key="2">
    <source>
        <dbReference type="Proteomes" id="UP000814140"/>
    </source>
</evidence>
<reference evidence="1" key="1">
    <citation type="submission" date="2021-03" db="EMBL/GenBank/DDBJ databases">
        <authorList>
            <consortium name="DOE Joint Genome Institute"/>
            <person name="Ahrendt S."/>
            <person name="Looney B.P."/>
            <person name="Miyauchi S."/>
            <person name="Morin E."/>
            <person name="Drula E."/>
            <person name="Courty P.E."/>
            <person name="Chicoki N."/>
            <person name="Fauchery L."/>
            <person name="Kohler A."/>
            <person name="Kuo A."/>
            <person name="Labutti K."/>
            <person name="Pangilinan J."/>
            <person name="Lipzen A."/>
            <person name="Riley R."/>
            <person name="Andreopoulos W."/>
            <person name="He G."/>
            <person name="Johnson J."/>
            <person name="Barry K.W."/>
            <person name="Grigoriev I.V."/>
            <person name="Nagy L."/>
            <person name="Hibbett D."/>
            <person name="Henrissat B."/>
            <person name="Matheny P.B."/>
            <person name="Labbe J."/>
            <person name="Martin F."/>
        </authorList>
    </citation>
    <scope>NUCLEOTIDE SEQUENCE</scope>
    <source>
        <strain evidence="1">HHB10654</strain>
    </source>
</reference>
<evidence type="ECO:0000313" key="1">
    <source>
        <dbReference type="EMBL" id="KAI0064755.1"/>
    </source>
</evidence>
<protein>
    <submittedName>
        <fullName evidence="1">Uncharacterized protein</fullName>
    </submittedName>
</protein>
<keyword evidence="2" id="KW-1185">Reference proteome</keyword>
<comment type="caution">
    <text evidence="1">The sequence shown here is derived from an EMBL/GenBank/DDBJ whole genome shotgun (WGS) entry which is preliminary data.</text>
</comment>
<dbReference type="Proteomes" id="UP000814140">
    <property type="component" value="Unassembled WGS sequence"/>
</dbReference>
<gene>
    <name evidence="1" type="ORF">BV25DRAFT_183006</name>
</gene>